<feature type="domain" description="Ig-like" evidence="2">
    <location>
        <begin position="267"/>
        <end position="366"/>
    </location>
</feature>
<keyword evidence="1" id="KW-0393">Immunoglobulin domain</keyword>
<dbReference type="SUPFAM" id="SSF48726">
    <property type="entry name" value="Immunoglobulin"/>
    <property type="match status" value="4"/>
</dbReference>
<evidence type="ECO:0000256" key="1">
    <source>
        <dbReference type="ARBA" id="ARBA00023319"/>
    </source>
</evidence>
<evidence type="ECO:0000313" key="3">
    <source>
        <dbReference type="Ensembl" id="ENSSSUP00005021964.1"/>
    </source>
</evidence>
<feature type="domain" description="Ig-like" evidence="2">
    <location>
        <begin position="372"/>
        <end position="470"/>
    </location>
</feature>
<name>A0A673UCE8_SURSU</name>
<reference evidence="3 4" key="1">
    <citation type="submission" date="2019-05" db="EMBL/GenBank/DDBJ databases">
        <title>A Chromosome-scale Meerkat (S. suricatta) Genome Assembly.</title>
        <authorList>
            <person name="Dudchenko O."/>
            <person name="Lieberman Aiden E."/>
            <person name="Tung J."/>
            <person name="Barreiro L.B."/>
            <person name="Clutton-Brock T.H."/>
        </authorList>
    </citation>
    <scope>NUCLEOTIDE SEQUENCE [LARGE SCALE GENOMIC DNA]</scope>
</reference>
<sequence>MGTPVSTRVLSQLTLRESGPGLVKPSQTLSLTCVVSGGSVTSSYYWNRIHQRPGRALEWMGYWTVSTSYNPAFQGRITITADTSKNQFSLQLSSVTTEDTAGHPLKNGLIVTDHFGKEPTSKCGHVHRLWVDVNLWGGTLPPTSSLAASTKAPSVFPLDPRCRTTCSSTVALACLVSSYFPERVTVTWNSGALTSGVHTFPSVLQASGLYSLSSMVTVPSSKWYSESKTFTCNVAHLPSNTKVNKILDKTRTPNPCDECPKCPVGGPSVFVFPPKPKDTLSISRTPEVTCMVVDLSQDDPEVQITWFMDNVEMHTAKTRPSEEQFNSTYRVVSVLPILHQDWLKGKEFKCKVNNKALPSPIERTISKQPLKPQVYVLPPPPEELSKSKVSLTCLVQGFYPEDIAIEWEANGQQEPENNYRTTPAILDRDGTYFLYSRLPVDKSSWQNGYSYTCSVSHEALHSRHTQKSLSYSPGK</sequence>
<dbReference type="FunFam" id="2.60.40.10:FF:000463">
    <property type="entry name" value="Immunoglobulin heavy constant gamma 1"/>
    <property type="match status" value="1"/>
</dbReference>
<reference evidence="3" key="3">
    <citation type="submission" date="2025-09" db="UniProtKB">
        <authorList>
            <consortium name="Ensembl"/>
        </authorList>
    </citation>
    <scope>IDENTIFICATION</scope>
</reference>
<dbReference type="InterPro" id="IPR003006">
    <property type="entry name" value="Ig/MHC_CS"/>
</dbReference>
<protein>
    <recommendedName>
        <fullName evidence="2">Ig-like domain-containing protein</fullName>
    </recommendedName>
</protein>
<accession>A0A673UCE8</accession>
<dbReference type="Proteomes" id="UP000472268">
    <property type="component" value="Chromosome 9"/>
</dbReference>
<dbReference type="CDD" id="cd05768">
    <property type="entry name" value="IgC1_CH3_IgAGD_CH4_IgAEM"/>
    <property type="match status" value="1"/>
</dbReference>
<dbReference type="InterPro" id="IPR050380">
    <property type="entry name" value="Immune_Resp_Modulators"/>
</dbReference>
<dbReference type="InterPro" id="IPR007110">
    <property type="entry name" value="Ig-like_dom"/>
</dbReference>
<reference evidence="3" key="2">
    <citation type="submission" date="2025-08" db="UniProtKB">
        <authorList>
            <consortium name="Ensembl"/>
        </authorList>
    </citation>
    <scope>IDENTIFICATION</scope>
</reference>
<evidence type="ECO:0000313" key="4">
    <source>
        <dbReference type="Proteomes" id="UP000472268"/>
    </source>
</evidence>
<dbReference type="Pfam" id="PF07654">
    <property type="entry name" value="C1-set"/>
    <property type="match status" value="3"/>
</dbReference>
<dbReference type="PROSITE" id="PS00290">
    <property type="entry name" value="IG_MHC"/>
    <property type="match status" value="1"/>
</dbReference>
<dbReference type="Ensembl" id="ENSSSUT00005025159.1">
    <property type="protein sequence ID" value="ENSSSUP00005021964.1"/>
    <property type="gene ID" value="ENSSSUG00005013232.1"/>
</dbReference>
<dbReference type="PANTHER" id="PTHR23411">
    <property type="entry name" value="TAPASIN"/>
    <property type="match status" value="1"/>
</dbReference>
<dbReference type="SMART" id="SM00407">
    <property type="entry name" value="IGc1"/>
    <property type="match status" value="3"/>
</dbReference>
<proteinExistence type="predicted"/>
<dbReference type="Gene3D" id="2.60.40.10">
    <property type="entry name" value="Immunoglobulins"/>
    <property type="match status" value="4"/>
</dbReference>
<dbReference type="FunFam" id="2.60.40.10:FF:001129">
    <property type="entry name" value="Immunoglobulin heavy constant gamma 1"/>
    <property type="match status" value="1"/>
</dbReference>
<dbReference type="InterPro" id="IPR013106">
    <property type="entry name" value="Ig_V-set"/>
</dbReference>
<dbReference type="AlphaFoldDB" id="A0A673UCE8"/>
<dbReference type="InterPro" id="IPR003597">
    <property type="entry name" value="Ig_C1-set"/>
</dbReference>
<dbReference type="InterPro" id="IPR013783">
    <property type="entry name" value="Ig-like_fold"/>
</dbReference>
<dbReference type="CDD" id="cd21817">
    <property type="entry name" value="IgC1_CH1_IgEG"/>
    <property type="match status" value="1"/>
</dbReference>
<dbReference type="Pfam" id="PF07686">
    <property type="entry name" value="V-set"/>
    <property type="match status" value="1"/>
</dbReference>
<feature type="domain" description="Ig-like" evidence="2">
    <location>
        <begin position="153"/>
        <end position="244"/>
    </location>
</feature>
<evidence type="ECO:0000259" key="2">
    <source>
        <dbReference type="PROSITE" id="PS50835"/>
    </source>
</evidence>
<dbReference type="SMART" id="SM00406">
    <property type="entry name" value="IGv"/>
    <property type="match status" value="1"/>
</dbReference>
<keyword evidence="4" id="KW-1185">Reference proteome</keyword>
<dbReference type="PROSITE" id="PS50835">
    <property type="entry name" value="IG_LIKE"/>
    <property type="match status" value="3"/>
</dbReference>
<dbReference type="InterPro" id="IPR036179">
    <property type="entry name" value="Ig-like_dom_sf"/>
</dbReference>
<organism evidence="3 4">
    <name type="scientific">Suricata suricatta</name>
    <name type="common">Meerkat</name>
    <dbReference type="NCBI Taxonomy" id="37032"/>
    <lineage>
        <taxon>Eukaryota</taxon>
        <taxon>Metazoa</taxon>
        <taxon>Chordata</taxon>
        <taxon>Craniata</taxon>
        <taxon>Vertebrata</taxon>
        <taxon>Euteleostomi</taxon>
        <taxon>Mammalia</taxon>
        <taxon>Eutheria</taxon>
        <taxon>Laurasiatheria</taxon>
        <taxon>Carnivora</taxon>
        <taxon>Feliformia</taxon>
        <taxon>Herpestidae</taxon>
        <taxon>Suricata</taxon>
    </lineage>
</organism>
<dbReference type="FunFam" id="2.60.40.10:FF:001540">
    <property type="entry name" value="Immunoglobulin heavy constant gamma 1"/>
    <property type="match status" value="1"/>
</dbReference>